<keyword evidence="1" id="KW-0812">Transmembrane</keyword>
<name>A0A238Y5C2_9ACTN</name>
<accession>A0A238Y5C2</accession>
<gene>
    <name evidence="2" type="ORF">SAMN06272737_117102</name>
</gene>
<evidence type="ECO:0000313" key="2">
    <source>
        <dbReference type="EMBL" id="SNR65991.1"/>
    </source>
</evidence>
<proteinExistence type="predicted"/>
<keyword evidence="1" id="KW-1133">Transmembrane helix</keyword>
<dbReference type="Proteomes" id="UP000198403">
    <property type="component" value="Unassembled WGS sequence"/>
</dbReference>
<protein>
    <submittedName>
        <fullName evidence="2">Uncharacterized protein</fullName>
    </submittedName>
</protein>
<dbReference type="EMBL" id="FZNO01000017">
    <property type="protein sequence ID" value="SNR65991.1"/>
    <property type="molecule type" value="Genomic_DNA"/>
</dbReference>
<sequence>MGGVLLLVAVLLAVVAGAVMTVDEGAAPESRGDRSGAEDDRAVTVLVVASLAVAAGTTGAALLSPSWLWLSGLAPFLVPVVAVLPPLLVGAHTARRRARRQRRTRT</sequence>
<evidence type="ECO:0000313" key="3">
    <source>
        <dbReference type="Proteomes" id="UP000198403"/>
    </source>
</evidence>
<reference evidence="2 3" key="1">
    <citation type="submission" date="2017-06" db="EMBL/GenBank/DDBJ databases">
        <authorList>
            <person name="Kim H.J."/>
            <person name="Triplett B.A."/>
        </authorList>
    </citation>
    <scope>NUCLEOTIDE SEQUENCE [LARGE SCALE GENOMIC DNA]</scope>
    <source>
        <strain evidence="2 3">DSM 44272</strain>
    </source>
</reference>
<keyword evidence="1" id="KW-0472">Membrane</keyword>
<feature type="transmembrane region" description="Helical" evidence="1">
    <location>
        <begin position="67"/>
        <end position="94"/>
    </location>
</feature>
<organism evidence="2 3">
    <name type="scientific">Blastococcus mobilis</name>
    <dbReference type="NCBI Taxonomy" id="1938746"/>
    <lineage>
        <taxon>Bacteria</taxon>
        <taxon>Bacillati</taxon>
        <taxon>Actinomycetota</taxon>
        <taxon>Actinomycetes</taxon>
        <taxon>Geodermatophilales</taxon>
        <taxon>Geodermatophilaceae</taxon>
        <taxon>Blastococcus</taxon>
    </lineage>
</organism>
<evidence type="ECO:0000256" key="1">
    <source>
        <dbReference type="SAM" id="Phobius"/>
    </source>
</evidence>
<keyword evidence="3" id="KW-1185">Reference proteome</keyword>
<dbReference type="AlphaFoldDB" id="A0A238Y5C2"/>